<dbReference type="Proteomes" id="UP000789759">
    <property type="component" value="Unassembled WGS sequence"/>
</dbReference>
<keyword evidence="4" id="KW-1185">Reference proteome</keyword>
<keyword evidence="1" id="KW-0479">Metal-binding</keyword>
<comment type="cofactor">
    <cofactor evidence="1">
        <name>Mg(2+)</name>
        <dbReference type="ChEBI" id="CHEBI:18420"/>
    </cofactor>
</comment>
<gene>
    <name evidence="3" type="ORF">CPELLU_LOCUS10726</name>
</gene>
<dbReference type="SUPFAM" id="SSF81606">
    <property type="entry name" value="PP2C-like"/>
    <property type="match status" value="1"/>
</dbReference>
<comment type="caution">
    <text evidence="3">The sequence shown here is derived from an EMBL/GenBank/DDBJ whole genome shotgun (WGS) entry which is preliminary data.</text>
</comment>
<dbReference type="OrthoDB" id="60843at2759"/>
<organism evidence="3 4">
    <name type="scientific">Cetraspora pellucida</name>
    <dbReference type="NCBI Taxonomy" id="1433469"/>
    <lineage>
        <taxon>Eukaryota</taxon>
        <taxon>Fungi</taxon>
        <taxon>Fungi incertae sedis</taxon>
        <taxon>Mucoromycota</taxon>
        <taxon>Glomeromycotina</taxon>
        <taxon>Glomeromycetes</taxon>
        <taxon>Diversisporales</taxon>
        <taxon>Gigasporaceae</taxon>
        <taxon>Cetraspora</taxon>
    </lineage>
</organism>
<keyword evidence="1" id="KW-0460">Magnesium</keyword>
<dbReference type="SMART" id="SM00332">
    <property type="entry name" value="PP2Cc"/>
    <property type="match status" value="1"/>
</dbReference>
<dbReference type="SMART" id="SM00331">
    <property type="entry name" value="PP2C_SIG"/>
    <property type="match status" value="1"/>
</dbReference>
<evidence type="ECO:0000313" key="3">
    <source>
        <dbReference type="EMBL" id="CAG8679902.1"/>
    </source>
</evidence>
<protein>
    <recommendedName>
        <fullName evidence="1">Protein phosphatase</fullName>
        <ecNumber evidence="1">3.1.3.16</ecNumber>
    </recommendedName>
</protein>
<evidence type="ECO:0000256" key="1">
    <source>
        <dbReference type="RuleBase" id="RU366020"/>
    </source>
</evidence>
<reference evidence="3" key="1">
    <citation type="submission" date="2021-06" db="EMBL/GenBank/DDBJ databases">
        <authorList>
            <person name="Kallberg Y."/>
            <person name="Tangrot J."/>
            <person name="Rosling A."/>
        </authorList>
    </citation>
    <scope>NUCLEOTIDE SEQUENCE</scope>
    <source>
        <strain evidence="3">FL966</strain>
    </source>
</reference>
<keyword evidence="1" id="KW-0378">Hydrolase</keyword>
<comment type="catalytic activity">
    <reaction evidence="1">
        <text>O-phospho-L-seryl-[protein] + H2O = L-seryl-[protein] + phosphate</text>
        <dbReference type="Rhea" id="RHEA:20629"/>
        <dbReference type="Rhea" id="RHEA-COMP:9863"/>
        <dbReference type="Rhea" id="RHEA-COMP:11604"/>
        <dbReference type="ChEBI" id="CHEBI:15377"/>
        <dbReference type="ChEBI" id="CHEBI:29999"/>
        <dbReference type="ChEBI" id="CHEBI:43474"/>
        <dbReference type="ChEBI" id="CHEBI:83421"/>
        <dbReference type="EC" id="3.1.3.16"/>
    </reaction>
</comment>
<dbReference type="GO" id="GO:0004722">
    <property type="term" value="F:protein serine/threonine phosphatase activity"/>
    <property type="evidence" value="ECO:0007669"/>
    <property type="project" value="UniProtKB-EC"/>
</dbReference>
<keyword evidence="1" id="KW-0464">Manganese</keyword>
<dbReference type="PANTHER" id="PTHR12320:SF84">
    <property type="entry name" value="PROTEIN PHOSPHATASE"/>
    <property type="match status" value="1"/>
</dbReference>
<dbReference type="AlphaFoldDB" id="A0A9N9HJ71"/>
<dbReference type="PANTHER" id="PTHR12320">
    <property type="entry name" value="PROTEIN PHOSPHATASE 2C"/>
    <property type="match status" value="1"/>
</dbReference>
<comment type="similarity">
    <text evidence="1">Belongs to the PP2C family.</text>
</comment>
<name>A0A9N9HJ71_9GLOM</name>
<dbReference type="GO" id="GO:0046872">
    <property type="term" value="F:metal ion binding"/>
    <property type="evidence" value="ECO:0007669"/>
    <property type="project" value="UniProtKB-UniRule"/>
</dbReference>
<proteinExistence type="inferred from homology"/>
<comment type="catalytic activity">
    <reaction evidence="1">
        <text>O-phospho-L-threonyl-[protein] + H2O = L-threonyl-[protein] + phosphate</text>
        <dbReference type="Rhea" id="RHEA:47004"/>
        <dbReference type="Rhea" id="RHEA-COMP:11060"/>
        <dbReference type="Rhea" id="RHEA-COMP:11605"/>
        <dbReference type="ChEBI" id="CHEBI:15377"/>
        <dbReference type="ChEBI" id="CHEBI:30013"/>
        <dbReference type="ChEBI" id="CHEBI:43474"/>
        <dbReference type="ChEBI" id="CHEBI:61977"/>
        <dbReference type="EC" id="3.1.3.16"/>
    </reaction>
</comment>
<dbReference type="InterPro" id="IPR001932">
    <property type="entry name" value="PPM-type_phosphatase-like_dom"/>
</dbReference>
<dbReference type="Gene3D" id="3.60.40.10">
    <property type="entry name" value="PPM-type phosphatase domain"/>
    <property type="match status" value="1"/>
</dbReference>
<dbReference type="InterPro" id="IPR039123">
    <property type="entry name" value="PPTC7"/>
</dbReference>
<keyword evidence="1" id="KW-0904">Protein phosphatase</keyword>
<dbReference type="Pfam" id="PF13672">
    <property type="entry name" value="PP2C_2"/>
    <property type="match status" value="1"/>
</dbReference>
<dbReference type="PROSITE" id="PS51746">
    <property type="entry name" value="PPM_2"/>
    <property type="match status" value="1"/>
</dbReference>
<accession>A0A9N9HJ71</accession>
<evidence type="ECO:0000313" key="4">
    <source>
        <dbReference type="Proteomes" id="UP000789759"/>
    </source>
</evidence>
<evidence type="ECO:0000259" key="2">
    <source>
        <dbReference type="PROSITE" id="PS51746"/>
    </source>
</evidence>
<comment type="cofactor">
    <cofactor evidence="1">
        <name>Mn(2+)</name>
        <dbReference type="ChEBI" id="CHEBI:29035"/>
    </cofactor>
</comment>
<feature type="domain" description="PPM-type phosphatase" evidence="2">
    <location>
        <begin position="141"/>
        <end position="394"/>
    </location>
</feature>
<dbReference type="EC" id="3.1.3.16" evidence="1"/>
<dbReference type="InterPro" id="IPR036457">
    <property type="entry name" value="PPM-type-like_dom_sf"/>
</dbReference>
<dbReference type="EMBL" id="CAJVQA010009002">
    <property type="protein sequence ID" value="CAG8679902.1"/>
    <property type="molecule type" value="Genomic_DNA"/>
</dbReference>
<sequence>MKFSKLLPKHFCPSFGPREITLKRQLYTSSSFLTASAFPPHINALIARSTKSPLFPYSYTVYRSFHSSKKTLKPQSSKHTNYQEVSSIKHLPSSHSVLSFFDNPFSSSQNSDKTFSTPQNSLDSLALIHGASGIAKHTNKFVSTAKDKQYFSVCCGEDSFFRRHDSLGVADGVGSWRNVDSDKFLANSALYSRKLMHYAYTELEKHDNIKDVNPTKIMQASYEQSIRDCTLERVVGSSTALIAVLRDDELRITNIGDCGICIIRHNSVIFRNEEQQHSFNYPFQLGIYSCDKPKDSQEFKVNIQKGDVVVIGSDGIFDNLYEEDILEEITKFTHSQQGGLEVDPQVISDALAWRAKNVSEDINHVSPFQGRAMQEGLYYQGGKKDDISVLVAIVV</sequence>